<gene>
    <name evidence="9" type="primary">mreD</name>
    <name evidence="9" type="ORF">C6P64_00980</name>
</gene>
<dbReference type="InterPro" id="IPR007227">
    <property type="entry name" value="Cell_shape_determining_MreD"/>
</dbReference>
<evidence type="ECO:0000313" key="9">
    <source>
        <dbReference type="EMBL" id="PRD67062.1"/>
    </source>
</evidence>
<dbReference type="EMBL" id="PVLQ01000007">
    <property type="protein sequence ID" value="PRD67062.1"/>
    <property type="molecule type" value="Genomic_DNA"/>
</dbReference>
<organism evidence="9 10">
    <name type="scientific">Malikia granosa</name>
    <dbReference type="NCBI Taxonomy" id="263067"/>
    <lineage>
        <taxon>Bacteria</taxon>
        <taxon>Pseudomonadati</taxon>
        <taxon>Pseudomonadota</taxon>
        <taxon>Betaproteobacteria</taxon>
        <taxon>Burkholderiales</taxon>
        <taxon>Comamonadaceae</taxon>
        <taxon>Malikia</taxon>
    </lineage>
</organism>
<comment type="caution">
    <text evidence="9">The sequence shown here is derived from an EMBL/GenBank/DDBJ whole genome shotgun (WGS) entry which is preliminary data.</text>
</comment>
<keyword evidence="3" id="KW-1003">Cell membrane</keyword>
<dbReference type="Proteomes" id="UP000238589">
    <property type="component" value="Unassembled WGS sequence"/>
</dbReference>
<protein>
    <submittedName>
        <fullName evidence="9">Rod shape-determining protein MreD</fullName>
    </submittedName>
</protein>
<dbReference type="PIRSF" id="PIRSF018472">
    <property type="entry name" value="MreD_proteobac"/>
    <property type="match status" value="1"/>
</dbReference>
<proteinExistence type="inferred from homology"/>
<sequence length="176" mass="19537">MIMPAGQPLLLPVKPWFIWFSLLLALLLEMMLGMGLSGRAAWPPDLLAVALLFWVVHEPRRLGIGSCFVFGVALDVHQGALLGQHALAFSALAYLGLQVHRRLLWFALPTQALHVLPLLLAAHALQWLVRLLTGSGWPDWSALLAPLVEAVLWLPANWLLLAPQRRPHDPDDSRPL</sequence>
<dbReference type="InterPro" id="IPR026034">
    <property type="entry name" value="MreD_proteobac"/>
</dbReference>
<evidence type="ECO:0000256" key="2">
    <source>
        <dbReference type="ARBA" id="ARBA00007776"/>
    </source>
</evidence>
<dbReference type="OrthoDB" id="5297408at2"/>
<evidence type="ECO:0000256" key="4">
    <source>
        <dbReference type="ARBA" id="ARBA00022692"/>
    </source>
</evidence>
<dbReference type="RefSeq" id="WP_105746725.1">
    <property type="nucleotide sequence ID" value="NZ_PVLQ01000007.1"/>
</dbReference>
<comment type="similarity">
    <text evidence="2">Belongs to the MreD family.</text>
</comment>
<evidence type="ECO:0000256" key="6">
    <source>
        <dbReference type="ARBA" id="ARBA00022989"/>
    </source>
</evidence>
<dbReference type="PANTHER" id="PTHR37484">
    <property type="entry name" value="ROD SHAPE-DETERMINING PROTEIN MRED"/>
    <property type="match status" value="1"/>
</dbReference>
<keyword evidence="10" id="KW-1185">Reference proteome</keyword>
<keyword evidence="4 8" id="KW-0812">Transmembrane</keyword>
<name>A0A2S9K9J3_9BURK</name>
<dbReference type="GO" id="GO:0005886">
    <property type="term" value="C:plasma membrane"/>
    <property type="evidence" value="ECO:0007669"/>
    <property type="project" value="UniProtKB-SubCell"/>
</dbReference>
<evidence type="ECO:0000256" key="8">
    <source>
        <dbReference type="SAM" id="Phobius"/>
    </source>
</evidence>
<comment type="subcellular location">
    <subcellularLocation>
        <location evidence="1">Cell membrane</location>
        <topology evidence="1">Multi-pass membrane protein</topology>
    </subcellularLocation>
</comment>
<keyword evidence="5" id="KW-0133">Cell shape</keyword>
<evidence type="ECO:0000256" key="7">
    <source>
        <dbReference type="ARBA" id="ARBA00023136"/>
    </source>
</evidence>
<dbReference type="NCBIfam" id="TIGR03426">
    <property type="entry name" value="shape_MreD"/>
    <property type="match status" value="1"/>
</dbReference>
<dbReference type="Pfam" id="PF04093">
    <property type="entry name" value="MreD"/>
    <property type="match status" value="1"/>
</dbReference>
<accession>A0A2S9K9J3</accession>
<evidence type="ECO:0000256" key="3">
    <source>
        <dbReference type="ARBA" id="ARBA00022475"/>
    </source>
</evidence>
<keyword evidence="6 8" id="KW-1133">Transmembrane helix</keyword>
<evidence type="ECO:0000256" key="1">
    <source>
        <dbReference type="ARBA" id="ARBA00004651"/>
    </source>
</evidence>
<dbReference type="AlphaFoldDB" id="A0A2S9K9J3"/>
<dbReference type="GO" id="GO:0008360">
    <property type="term" value="P:regulation of cell shape"/>
    <property type="evidence" value="ECO:0007669"/>
    <property type="project" value="UniProtKB-KW"/>
</dbReference>
<reference evidence="9 10" key="1">
    <citation type="submission" date="2018-03" db="EMBL/GenBank/DDBJ databases">
        <title>Comparative genomics illustrates the genes involved in a hyperalkaliphilic mechanisms of Serpentinomonas isolated from highly-alkaline calcium-rich serpentinized springs.</title>
        <authorList>
            <person name="Suzuki S."/>
            <person name="Ishii S."/>
            <person name="Walworth N."/>
            <person name="Bird L."/>
            <person name="Kuenen J.G."/>
            <person name="Nealson K.H."/>
        </authorList>
    </citation>
    <scope>NUCLEOTIDE SEQUENCE [LARGE SCALE GENOMIC DNA]</scope>
    <source>
        <strain evidence="9 10">P1</strain>
    </source>
</reference>
<dbReference type="PANTHER" id="PTHR37484:SF1">
    <property type="entry name" value="ROD SHAPE-DETERMINING PROTEIN MRED"/>
    <property type="match status" value="1"/>
</dbReference>
<feature type="transmembrane region" description="Helical" evidence="8">
    <location>
        <begin position="140"/>
        <end position="161"/>
    </location>
</feature>
<evidence type="ECO:0000256" key="5">
    <source>
        <dbReference type="ARBA" id="ARBA00022960"/>
    </source>
</evidence>
<keyword evidence="7 8" id="KW-0472">Membrane</keyword>
<feature type="transmembrane region" description="Helical" evidence="8">
    <location>
        <begin position="16"/>
        <end position="33"/>
    </location>
</feature>
<feature type="transmembrane region" description="Helical" evidence="8">
    <location>
        <begin position="104"/>
        <end position="128"/>
    </location>
</feature>
<evidence type="ECO:0000313" key="10">
    <source>
        <dbReference type="Proteomes" id="UP000238589"/>
    </source>
</evidence>